<protein>
    <submittedName>
        <fullName evidence="2">Uncharacterized protein</fullName>
    </submittedName>
</protein>
<evidence type="ECO:0000313" key="3">
    <source>
        <dbReference type="Proteomes" id="UP000035083"/>
    </source>
</evidence>
<feature type="compositionally biased region" description="Basic residues" evidence="1">
    <location>
        <begin position="37"/>
        <end position="55"/>
    </location>
</feature>
<sequence>MAETDTSADADVTAIDTATDAEAAPETVEPAADVKPAAKRSGTRKSAAKSPAKRKDRIERYEALKGDGTVVTVERNIDTGATSIVED</sequence>
<dbReference type="Proteomes" id="UP000035083">
    <property type="component" value="Unassembled WGS sequence"/>
</dbReference>
<dbReference type="RefSeq" id="WP_006894524.1">
    <property type="nucleotide sequence ID" value="NZ_BANU01000001.1"/>
</dbReference>
<dbReference type="EMBL" id="BANU01000001">
    <property type="protein sequence ID" value="GAC59337.1"/>
    <property type="molecule type" value="Genomic_DNA"/>
</dbReference>
<gene>
    <name evidence="2" type="ORF">GSI01S_01_03040</name>
</gene>
<dbReference type="AlphaFoldDB" id="L7LGV9"/>
<reference evidence="2 3" key="1">
    <citation type="submission" date="2012-12" db="EMBL/GenBank/DDBJ databases">
        <title>Whole genome shotgun sequence of Gordonia sihwensis NBRC 108236.</title>
        <authorList>
            <person name="Yoshida I."/>
            <person name="Hosoyama A."/>
            <person name="Tsuchikane K."/>
            <person name="Ando Y."/>
            <person name="Baba S."/>
            <person name="Ohji S."/>
            <person name="Hamada M."/>
            <person name="Tamura T."/>
            <person name="Yamazoe A."/>
            <person name="Yamazaki S."/>
            <person name="Fujita N."/>
        </authorList>
    </citation>
    <scope>NUCLEOTIDE SEQUENCE [LARGE SCALE GENOMIC DNA]</scope>
    <source>
        <strain evidence="2 3">NBRC 108236</strain>
    </source>
</reference>
<organism evidence="2 3">
    <name type="scientific">Gordonia sihwensis NBRC 108236</name>
    <dbReference type="NCBI Taxonomy" id="1223544"/>
    <lineage>
        <taxon>Bacteria</taxon>
        <taxon>Bacillati</taxon>
        <taxon>Actinomycetota</taxon>
        <taxon>Actinomycetes</taxon>
        <taxon>Mycobacteriales</taxon>
        <taxon>Gordoniaceae</taxon>
        <taxon>Gordonia</taxon>
    </lineage>
</organism>
<comment type="caution">
    <text evidence="2">The sequence shown here is derived from an EMBL/GenBank/DDBJ whole genome shotgun (WGS) entry which is preliminary data.</text>
</comment>
<feature type="compositionally biased region" description="Low complexity" evidence="1">
    <location>
        <begin position="1"/>
        <end position="33"/>
    </location>
</feature>
<accession>L7LGV9</accession>
<keyword evidence="3" id="KW-1185">Reference proteome</keyword>
<evidence type="ECO:0000256" key="1">
    <source>
        <dbReference type="SAM" id="MobiDB-lite"/>
    </source>
</evidence>
<name>L7LGV9_9ACTN</name>
<evidence type="ECO:0000313" key="2">
    <source>
        <dbReference type="EMBL" id="GAC59337.1"/>
    </source>
</evidence>
<proteinExistence type="predicted"/>
<feature type="region of interest" description="Disordered" evidence="1">
    <location>
        <begin position="1"/>
        <end position="60"/>
    </location>
</feature>